<dbReference type="CDD" id="cd00077">
    <property type="entry name" value="HDc"/>
    <property type="match status" value="1"/>
</dbReference>
<comment type="caution">
    <text evidence="2">The sequence shown here is derived from an EMBL/GenBank/DDBJ whole genome shotgun (WGS) entry which is preliminary data.</text>
</comment>
<name>A0A9D1CY31_9FIRM</name>
<dbReference type="PANTHER" id="PTHR33594">
    <property type="entry name" value="SUPERFAMILY HYDROLASE, PUTATIVE (AFU_ORTHOLOGUE AFUA_1G03035)-RELATED"/>
    <property type="match status" value="1"/>
</dbReference>
<dbReference type="SUPFAM" id="SSF109604">
    <property type="entry name" value="HD-domain/PDEase-like"/>
    <property type="match status" value="1"/>
</dbReference>
<dbReference type="Proteomes" id="UP000824260">
    <property type="component" value="Unassembled WGS sequence"/>
</dbReference>
<reference evidence="2" key="1">
    <citation type="submission" date="2020-10" db="EMBL/GenBank/DDBJ databases">
        <authorList>
            <person name="Gilroy R."/>
        </authorList>
    </citation>
    <scope>NUCLEOTIDE SEQUENCE</scope>
    <source>
        <strain evidence="2">ChiSjej6B24-2974</strain>
    </source>
</reference>
<dbReference type="InterPro" id="IPR006675">
    <property type="entry name" value="HDIG_dom"/>
</dbReference>
<feature type="domain" description="HD" evidence="1">
    <location>
        <begin position="13"/>
        <end position="118"/>
    </location>
</feature>
<dbReference type="Pfam" id="PF01966">
    <property type="entry name" value="HD"/>
    <property type="match status" value="1"/>
</dbReference>
<organism evidence="2 3">
    <name type="scientific">Candidatus Pullichristensenella stercorigallinarum</name>
    <dbReference type="NCBI Taxonomy" id="2840909"/>
    <lineage>
        <taxon>Bacteria</taxon>
        <taxon>Bacillati</taxon>
        <taxon>Bacillota</taxon>
        <taxon>Clostridia</taxon>
        <taxon>Candidatus Pullichristensenella</taxon>
    </lineage>
</organism>
<dbReference type="InterPro" id="IPR006674">
    <property type="entry name" value="HD_domain"/>
</dbReference>
<evidence type="ECO:0000313" key="2">
    <source>
        <dbReference type="EMBL" id="HIQ83120.1"/>
    </source>
</evidence>
<dbReference type="EMBL" id="DVFZ01000085">
    <property type="protein sequence ID" value="HIQ83120.1"/>
    <property type="molecule type" value="Genomic_DNA"/>
</dbReference>
<dbReference type="Gene3D" id="1.10.3210.50">
    <property type="match status" value="1"/>
</dbReference>
<dbReference type="NCBIfam" id="TIGR00277">
    <property type="entry name" value="HDIG"/>
    <property type="match status" value="1"/>
</dbReference>
<dbReference type="PROSITE" id="PS51831">
    <property type="entry name" value="HD"/>
    <property type="match status" value="1"/>
</dbReference>
<proteinExistence type="predicted"/>
<dbReference type="SMART" id="SM00471">
    <property type="entry name" value="HDc"/>
    <property type="match status" value="1"/>
</dbReference>
<evidence type="ECO:0000313" key="3">
    <source>
        <dbReference type="Proteomes" id="UP000824260"/>
    </source>
</evidence>
<sequence length="216" mass="24345">MRKRMRDCDSAHDCEHVYRVLGVALDIAQSEQDVNIDVLIAACLLHDIARPDQLRDHRVCHAEAGAKKAKRFLKKNGFGNAFARHVADCVRTHRFRKGGEPSSIEAKILFDADKIDVCGATGIARTLFYQGRLGEPMYACLADGSISDGTGDKAKTFFGEYKYKLENIRERLFTSRGREITRERQKTADAFYQSMLAEVRASREKGCALLEQALER</sequence>
<gene>
    <name evidence="2" type="ORF">IAA52_08455</name>
</gene>
<dbReference type="AlphaFoldDB" id="A0A9D1CY31"/>
<protein>
    <submittedName>
        <fullName evidence="2">HD domain-containing protein</fullName>
    </submittedName>
</protein>
<accession>A0A9D1CY31</accession>
<dbReference type="PANTHER" id="PTHR33594:SF1">
    <property type="entry name" value="HD_PDEASE DOMAIN-CONTAINING PROTEIN"/>
    <property type="match status" value="1"/>
</dbReference>
<evidence type="ECO:0000259" key="1">
    <source>
        <dbReference type="PROSITE" id="PS51831"/>
    </source>
</evidence>
<reference evidence="2" key="2">
    <citation type="journal article" date="2021" name="PeerJ">
        <title>Extensive microbial diversity within the chicken gut microbiome revealed by metagenomics and culture.</title>
        <authorList>
            <person name="Gilroy R."/>
            <person name="Ravi A."/>
            <person name="Getino M."/>
            <person name="Pursley I."/>
            <person name="Horton D.L."/>
            <person name="Alikhan N.F."/>
            <person name="Baker D."/>
            <person name="Gharbi K."/>
            <person name="Hall N."/>
            <person name="Watson M."/>
            <person name="Adriaenssens E.M."/>
            <person name="Foster-Nyarko E."/>
            <person name="Jarju S."/>
            <person name="Secka A."/>
            <person name="Antonio M."/>
            <person name="Oren A."/>
            <person name="Chaudhuri R.R."/>
            <person name="La Ragione R."/>
            <person name="Hildebrand F."/>
            <person name="Pallen M.J."/>
        </authorList>
    </citation>
    <scope>NUCLEOTIDE SEQUENCE</scope>
    <source>
        <strain evidence="2">ChiSjej6B24-2974</strain>
    </source>
</reference>
<dbReference type="InterPro" id="IPR003607">
    <property type="entry name" value="HD/PDEase_dom"/>
</dbReference>